<dbReference type="InterPro" id="IPR036864">
    <property type="entry name" value="Zn2-C6_fun-type_DNA-bd_sf"/>
</dbReference>
<evidence type="ECO:0000256" key="5">
    <source>
        <dbReference type="ARBA" id="ARBA00023242"/>
    </source>
</evidence>
<dbReference type="OrthoDB" id="4216928at2759"/>
<dbReference type="GO" id="GO:0008270">
    <property type="term" value="F:zinc ion binding"/>
    <property type="evidence" value="ECO:0007669"/>
    <property type="project" value="InterPro"/>
</dbReference>
<gene>
    <name evidence="7" type="ORF">BU26DRAFT_559551</name>
</gene>
<keyword evidence="4" id="KW-0804">Transcription</keyword>
<keyword evidence="8" id="KW-1185">Reference proteome</keyword>
<keyword evidence="3" id="KW-0805">Transcription regulation</keyword>
<evidence type="ECO:0000313" key="8">
    <source>
        <dbReference type="Proteomes" id="UP000800094"/>
    </source>
</evidence>
<accession>A0A6A6J0H5</accession>
<organism evidence="7 8">
    <name type="scientific">Trematosphaeria pertusa</name>
    <dbReference type="NCBI Taxonomy" id="390896"/>
    <lineage>
        <taxon>Eukaryota</taxon>
        <taxon>Fungi</taxon>
        <taxon>Dikarya</taxon>
        <taxon>Ascomycota</taxon>
        <taxon>Pezizomycotina</taxon>
        <taxon>Dothideomycetes</taxon>
        <taxon>Pleosporomycetidae</taxon>
        <taxon>Pleosporales</taxon>
        <taxon>Massarineae</taxon>
        <taxon>Trematosphaeriaceae</taxon>
        <taxon>Trematosphaeria</taxon>
    </lineage>
</organism>
<protein>
    <recommendedName>
        <fullName evidence="6">Zn(2)-C6 fungal-type domain-containing protein</fullName>
    </recommendedName>
</protein>
<dbReference type="Proteomes" id="UP000800094">
    <property type="component" value="Unassembled WGS sequence"/>
</dbReference>
<name>A0A6A6J0H5_9PLEO</name>
<reference evidence="7" key="1">
    <citation type="journal article" date="2020" name="Stud. Mycol.">
        <title>101 Dothideomycetes genomes: a test case for predicting lifestyles and emergence of pathogens.</title>
        <authorList>
            <person name="Haridas S."/>
            <person name="Albert R."/>
            <person name="Binder M."/>
            <person name="Bloem J."/>
            <person name="Labutti K."/>
            <person name="Salamov A."/>
            <person name="Andreopoulos B."/>
            <person name="Baker S."/>
            <person name="Barry K."/>
            <person name="Bills G."/>
            <person name="Bluhm B."/>
            <person name="Cannon C."/>
            <person name="Castanera R."/>
            <person name="Culley D."/>
            <person name="Daum C."/>
            <person name="Ezra D."/>
            <person name="Gonzalez J."/>
            <person name="Henrissat B."/>
            <person name="Kuo A."/>
            <person name="Liang C."/>
            <person name="Lipzen A."/>
            <person name="Lutzoni F."/>
            <person name="Magnuson J."/>
            <person name="Mondo S."/>
            <person name="Nolan M."/>
            <person name="Ohm R."/>
            <person name="Pangilinan J."/>
            <person name="Park H.-J."/>
            <person name="Ramirez L."/>
            <person name="Alfaro M."/>
            <person name="Sun H."/>
            <person name="Tritt A."/>
            <person name="Yoshinaga Y."/>
            <person name="Zwiers L.-H."/>
            <person name="Turgeon B."/>
            <person name="Goodwin S."/>
            <person name="Spatafora J."/>
            <person name="Crous P."/>
            <person name="Grigoriev I."/>
        </authorList>
    </citation>
    <scope>NUCLEOTIDE SEQUENCE</scope>
    <source>
        <strain evidence="7">CBS 122368</strain>
    </source>
</reference>
<dbReference type="GeneID" id="54586045"/>
<dbReference type="SUPFAM" id="SSF57701">
    <property type="entry name" value="Zn2/Cys6 DNA-binding domain"/>
    <property type="match status" value="1"/>
</dbReference>
<keyword evidence="5" id="KW-0539">Nucleus</keyword>
<dbReference type="RefSeq" id="XP_033689907.1">
    <property type="nucleotide sequence ID" value="XM_033832715.1"/>
</dbReference>
<evidence type="ECO:0000256" key="3">
    <source>
        <dbReference type="ARBA" id="ARBA00023015"/>
    </source>
</evidence>
<proteinExistence type="predicted"/>
<keyword evidence="1" id="KW-0479">Metal-binding</keyword>
<sequence>MLGYISSTRKKSCRQCVKSKRRCDLGFPCCKRCFTKGLDCAYPNASVREAEVVIRQATPEFAPLVGSEVTLGPAEPPSRDVDLALLQSEGSSSPESEPGPLRLSHRTCREPRICKELMTHLWCPCYLTEAQVMFLCGRMCAMVPTLAYSGHTPFIHEALYRNSQPTAYQDSCSLSALYLAKTERNRSILTTSIDDKIAALVASSHGWSLTDHLAAVQALIIYQIIRLFDPDLGAQAQADRQNRLLEVWTAHLWKRSFNEPASFKTCYDAWVFYESIRRTVLMSVFLRGGWSCVNQGGLCDQVPVLARLPLTKDGSLWECDSAAWEQRGPCDKGVDCLIAYGDLSLGWKPGTDPEQLTGFQRMLLAACRGRDDPSLFY</sequence>
<evidence type="ECO:0000313" key="7">
    <source>
        <dbReference type="EMBL" id="KAF2254903.1"/>
    </source>
</evidence>
<evidence type="ECO:0000256" key="1">
    <source>
        <dbReference type="ARBA" id="ARBA00022723"/>
    </source>
</evidence>
<dbReference type="Pfam" id="PF00172">
    <property type="entry name" value="Zn_clus"/>
    <property type="match status" value="1"/>
</dbReference>
<dbReference type="GO" id="GO:0000981">
    <property type="term" value="F:DNA-binding transcription factor activity, RNA polymerase II-specific"/>
    <property type="evidence" value="ECO:0007669"/>
    <property type="project" value="InterPro"/>
</dbReference>
<evidence type="ECO:0000256" key="4">
    <source>
        <dbReference type="ARBA" id="ARBA00023163"/>
    </source>
</evidence>
<dbReference type="PROSITE" id="PS50048">
    <property type="entry name" value="ZN2_CY6_FUNGAL_2"/>
    <property type="match status" value="1"/>
</dbReference>
<dbReference type="PANTHER" id="PTHR47660:SF3">
    <property type="entry name" value="FINGER DOMAIN PROTEIN, PUTATIVE (AFU_ORTHOLOGUE AFUA_4G03310)-RELATED"/>
    <property type="match status" value="1"/>
</dbReference>
<dbReference type="CDD" id="cd00067">
    <property type="entry name" value="GAL4"/>
    <property type="match status" value="1"/>
</dbReference>
<keyword evidence="2" id="KW-0862">Zinc</keyword>
<dbReference type="Gene3D" id="4.10.240.10">
    <property type="entry name" value="Zn(2)-C6 fungal-type DNA-binding domain"/>
    <property type="match status" value="1"/>
</dbReference>
<evidence type="ECO:0000259" key="6">
    <source>
        <dbReference type="PROSITE" id="PS50048"/>
    </source>
</evidence>
<dbReference type="InterPro" id="IPR001138">
    <property type="entry name" value="Zn2Cys6_DnaBD"/>
</dbReference>
<evidence type="ECO:0000256" key="2">
    <source>
        <dbReference type="ARBA" id="ARBA00022833"/>
    </source>
</evidence>
<dbReference type="AlphaFoldDB" id="A0A6A6J0H5"/>
<dbReference type="EMBL" id="ML987190">
    <property type="protein sequence ID" value="KAF2254903.1"/>
    <property type="molecule type" value="Genomic_DNA"/>
</dbReference>
<feature type="domain" description="Zn(2)-C6 fungal-type" evidence="6">
    <location>
        <begin position="12"/>
        <end position="42"/>
    </location>
</feature>
<dbReference type="PANTHER" id="PTHR47660">
    <property type="entry name" value="TRANSCRIPTION FACTOR WITH C2H2 AND ZN(2)-CYS(6) DNA BINDING DOMAIN (EUROFUNG)-RELATED-RELATED"/>
    <property type="match status" value="1"/>
</dbReference>